<comment type="subcellular location">
    <subcellularLocation>
        <location evidence="7">Cell inner membrane</location>
        <topology evidence="7">Multi-pass membrane protein</topology>
    </subcellularLocation>
    <subcellularLocation>
        <location evidence="1">Cell membrane</location>
        <topology evidence="1">Multi-pass membrane protein</topology>
    </subcellularLocation>
</comment>
<keyword evidence="5 7" id="KW-1133">Transmembrane helix</keyword>
<comment type="caution">
    <text evidence="7">Lacks conserved residue(s) required for the propagation of feature annotation.</text>
</comment>
<feature type="transmembrane region" description="Helical" evidence="7">
    <location>
        <begin position="118"/>
        <end position="142"/>
    </location>
</feature>
<keyword evidence="7" id="KW-0997">Cell inner membrane</keyword>
<protein>
    <recommendedName>
        <fullName evidence="7">TRAP transporter small permease protein</fullName>
    </recommendedName>
</protein>
<feature type="transmembrane region" description="Helical" evidence="7">
    <location>
        <begin position="45"/>
        <end position="64"/>
    </location>
</feature>
<sequence length="168" mass="18184">MTFSLRILLWTGGLALLAATAIDTFAVIGRHIGLPVHGSIEMMQAVVLVSGVIAMIVATIENAHARVKLVVDRLSPRRRALADRLSDFLTLLLFASLLAGSSWIAWDLRDAYEQSELLGIPWMLLRVIVGLVLLATCGVLTIRVFRGARVRRDELSGGTASNSAVHGE</sequence>
<keyword evidence="4 7" id="KW-0812">Transmembrane</keyword>
<evidence type="ECO:0000256" key="3">
    <source>
        <dbReference type="ARBA" id="ARBA00022475"/>
    </source>
</evidence>
<reference evidence="9 10" key="1">
    <citation type="submission" date="2019-12" db="EMBL/GenBank/DDBJ databases">
        <title>Genomic-based taxomic classification of the family Erythrobacteraceae.</title>
        <authorList>
            <person name="Xu L."/>
        </authorList>
    </citation>
    <scope>NUCLEOTIDE SEQUENCE [LARGE SCALE GENOMIC DNA]</scope>
    <source>
        <strain evidence="9 10">LMG 29518</strain>
    </source>
</reference>
<keyword evidence="10" id="KW-1185">Reference proteome</keyword>
<keyword evidence="3" id="KW-1003">Cell membrane</keyword>
<accession>A0A6I4T9Q8</accession>
<dbReference type="EMBL" id="WTYT01000006">
    <property type="protein sequence ID" value="MXO66753.1"/>
    <property type="molecule type" value="Genomic_DNA"/>
</dbReference>
<name>A0A6I4T9Q8_9SPHN</name>
<dbReference type="GO" id="GO:0022857">
    <property type="term" value="F:transmembrane transporter activity"/>
    <property type="evidence" value="ECO:0007669"/>
    <property type="project" value="UniProtKB-UniRule"/>
</dbReference>
<comment type="caution">
    <text evidence="9">The sequence shown here is derived from an EMBL/GenBank/DDBJ whole genome shotgun (WGS) entry which is preliminary data.</text>
</comment>
<dbReference type="Pfam" id="PF04290">
    <property type="entry name" value="DctQ"/>
    <property type="match status" value="1"/>
</dbReference>
<evidence type="ECO:0000313" key="10">
    <source>
        <dbReference type="Proteomes" id="UP000438476"/>
    </source>
</evidence>
<keyword evidence="6 7" id="KW-0472">Membrane</keyword>
<feature type="transmembrane region" description="Helical" evidence="7">
    <location>
        <begin position="85"/>
        <end position="106"/>
    </location>
</feature>
<dbReference type="InterPro" id="IPR055348">
    <property type="entry name" value="DctQ"/>
</dbReference>
<comment type="subunit">
    <text evidence="7">The complex comprises the extracytoplasmic solute receptor protein and the two transmembrane proteins.</text>
</comment>
<dbReference type="RefSeq" id="WP_160737204.1">
    <property type="nucleotide sequence ID" value="NZ_WTYT01000006.1"/>
</dbReference>
<evidence type="ECO:0000256" key="2">
    <source>
        <dbReference type="ARBA" id="ARBA00022448"/>
    </source>
</evidence>
<evidence type="ECO:0000256" key="1">
    <source>
        <dbReference type="ARBA" id="ARBA00004651"/>
    </source>
</evidence>
<evidence type="ECO:0000256" key="6">
    <source>
        <dbReference type="ARBA" id="ARBA00023136"/>
    </source>
</evidence>
<keyword evidence="2 7" id="KW-0813">Transport</keyword>
<dbReference type="Proteomes" id="UP000438476">
    <property type="component" value="Unassembled WGS sequence"/>
</dbReference>
<dbReference type="GO" id="GO:0005886">
    <property type="term" value="C:plasma membrane"/>
    <property type="evidence" value="ECO:0007669"/>
    <property type="project" value="UniProtKB-SubCell"/>
</dbReference>
<proteinExistence type="inferred from homology"/>
<gene>
    <name evidence="9" type="ORF">GRI91_13385</name>
</gene>
<feature type="domain" description="Tripartite ATP-independent periplasmic transporters DctQ component" evidence="8">
    <location>
        <begin position="24"/>
        <end position="139"/>
    </location>
</feature>
<comment type="function">
    <text evidence="7">Part of the tripartite ATP-independent periplasmic (TRAP) transport system.</text>
</comment>
<dbReference type="OrthoDB" id="7428219at2"/>
<dbReference type="AlphaFoldDB" id="A0A6I4T9Q8"/>
<evidence type="ECO:0000256" key="5">
    <source>
        <dbReference type="ARBA" id="ARBA00022989"/>
    </source>
</evidence>
<evidence type="ECO:0000313" key="9">
    <source>
        <dbReference type="EMBL" id="MXO66753.1"/>
    </source>
</evidence>
<evidence type="ECO:0000256" key="4">
    <source>
        <dbReference type="ARBA" id="ARBA00022692"/>
    </source>
</evidence>
<comment type="similarity">
    <text evidence="7">Belongs to the TRAP transporter small permease family.</text>
</comment>
<organism evidence="9 10">
    <name type="scientific">Altericroceibacterium endophyticum</name>
    <dbReference type="NCBI Taxonomy" id="1808508"/>
    <lineage>
        <taxon>Bacteria</taxon>
        <taxon>Pseudomonadati</taxon>
        <taxon>Pseudomonadota</taxon>
        <taxon>Alphaproteobacteria</taxon>
        <taxon>Sphingomonadales</taxon>
        <taxon>Erythrobacteraceae</taxon>
        <taxon>Altericroceibacterium</taxon>
    </lineage>
</organism>
<evidence type="ECO:0000259" key="8">
    <source>
        <dbReference type="Pfam" id="PF04290"/>
    </source>
</evidence>
<evidence type="ECO:0000256" key="7">
    <source>
        <dbReference type="RuleBase" id="RU369079"/>
    </source>
</evidence>